<evidence type="ECO:0000313" key="1">
    <source>
        <dbReference type="EMBL" id="KFI55255.1"/>
    </source>
</evidence>
<protein>
    <submittedName>
        <fullName evidence="1">Uncharacterized protein</fullName>
    </submittedName>
</protein>
<name>A0A087A905_9BIFI</name>
<comment type="caution">
    <text evidence="1">The sequence shown here is derived from an EMBL/GenBank/DDBJ whole genome shotgun (WGS) entry which is preliminary data.</text>
</comment>
<organism evidence="1 2">
    <name type="scientific">Bifidobacterium callitrichos DSM 23973</name>
    <dbReference type="NCBI Taxonomy" id="1437609"/>
    <lineage>
        <taxon>Bacteria</taxon>
        <taxon>Bacillati</taxon>
        <taxon>Actinomycetota</taxon>
        <taxon>Actinomycetes</taxon>
        <taxon>Bifidobacteriales</taxon>
        <taxon>Bifidobacteriaceae</taxon>
        <taxon>Bifidobacterium</taxon>
    </lineage>
</organism>
<dbReference type="EMBL" id="JGYS01000006">
    <property type="protein sequence ID" value="KFI55255.1"/>
    <property type="molecule type" value="Genomic_DNA"/>
</dbReference>
<sequence length="128" mass="14170">MNTRTTPPLPRLQLQHTPGWRFDVYPERDSKDTELVVFSSDNDDFNLDFNIDVFADGAVSSSLSPGGTSEITDPTVEQLNQLADHTGRLRAWLNDLAVVAAWTDEHRAELAGMIPTSKQNVGLPITPH</sequence>
<dbReference type="AlphaFoldDB" id="A0A087A905"/>
<dbReference type="eggNOG" id="ENOG5030H9K">
    <property type="taxonomic scope" value="Bacteria"/>
</dbReference>
<evidence type="ECO:0000313" key="2">
    <source>
        <dbReference type="Proteomes" id="UP000029072"/>
    </source>
</evidence>
<reference evidence="1 2" key="1">
    <citation type="submission" date="2014-03" db="EMBL/GenBank/DDBJ databases">
        <title>Genomics of Bifidobacteria.</title>
        <authorList>
            <person name="Ventura M."/>
            <person name="Milani C."/>
            <person name="Lugli G.A."/>
        </authorList>
    </citation>
    <scope>NUCLEOTIDE SEQUENCE [LARGE SCALE GENOMIC DNA]</scope>
    <source>
        <strain evidence="1 2">DSM 23973</strain>
    </source>
</reference>
<dbReference type="OrthoDB" id="3240570at2"/>
<dbReference type="STRING" id="1437609.BCAL_1271"/>
<gene>
    <name evidence="1" type="ORF">BCAL_1271</name>
</gene>
<dbReference type="RefSeq" id="WP_152600305.1">
    <property type="nucleotide sequence ID" value="NZ_JDUV01000003.1"/>
</dbReference>
<proteinExistence type="predicted"/>
<accession>A0A087A905</accession>
<dbReference type="Proteomes" id="UP000029072">
    <property type="component" value="Unassembled WGS sequence"/>
</dbReference>